<protein>
    <submittedName>
        <fullName evidence="1">Uncharacterized protein</fullName>
    </submittedName>
</protein>
<evidence type="ECO:0000313" key="1">
    <source>
        <dbReference type="EMBL" id="SHH72357.1"/>
    </source>
</evidence>
<dbReference type="EMBL" id="FQXO01000054">
    <property type="protein sequence ID" value="SHH72357.1"/>
    <property type="molecule type" value="Genomic_DNA"/>
</dbReference>
<dbReference type="Proteomes" id="UP000183967">
    <property type="component" value="Unassembled WGS sequence"/>
</dbReference>
<proteinExistence type="predicted"/>
<evidence type="ECO:0000313" key="2">
    <source>
        <dbReference type="Proteomes" id="UP000183967"/>
    </source>
</evidence>
<organism evidence="1 2">
    <name type="scientific">Caloranaerobacter azorensis DSM 13643</name>
    <dbReference type="NCBI Taxonomy" id="1121264"/>
    <lineage>
        <taxon>Bacteria</taxon>
        <taxon>Bacillati</taxon>
        <taxon>Bacillota</taxon>
        <taxon>Tissierellia</taxon>
        <taxon>Tissierellales</taxon>
        <taxon>Thermohalobacteraceae</taxon>
        <taxon>Caloranaerobacter</taxon>
    </lineage>
</organism>
<dbReference type="RefSeq" id="WP_073197165.1">
    <property type="nucleotide sequence ID" value="NZ_FQXO01000054.1"/>
</dbReference>
<dbReference type="OrthoDB" id="1951369at2"/>
<keyword evidence="2" id="KW-1185">Reference proteome</keyword>
<dbReference type="AlphaFoldDB" id="A0A1M5VAW3"/>
<name>A0A1M5VAW3_9FIRM</name>
<reference evidence="2" key="1">
    <citation type="submission" date="2016-11" db="EMBL/GenBank/DDBJ databases">
        <authorList>
            <person name="Varghese N."/>
            <person name="Submissions S."/>
        </authorList>
    </citation>
    <scope>NUCLEOTIDE SEQUENCE [LARGE SCALE GENOMIC DNA]</scope>
    <source>
        <strain evidence="2">DSM 13643</strain>
    </source>
</reference>
<accession>A0A1M5VAW3</accession>
<gene>
    <name evidence="1" type="ORF">SAMN02745135_01839</name>
</gene>
<sequence length="226" mass="25523">MFRKVLTGTLIIAIICTYGTVGYSAGDDVEIKNSNTNVEKAEEGSIINVIYPEDNLITTDNIVLLSGRAKKGLKIIIEVYSSTGLLDVDFDVDISSTKNDGNEKNDSDIEEVKEIENTEATEEVQTKETKESEDTYTLESKEVLEVGELGVFAKELELKQGKNKINIYVIDDEDEETEIITKYVYVTDIEKVKEYIDKLENMNFSETIKKMIDSSNNQDTSTELWR</sequence>